<dbReference type="AlphaFoldDB" id="A0A916YDT5"/>
<comment type="caution">
    <text evidence="2">The sequence shown here is derived from an EMBL/GenBank/DDBJ whole genome shotgun (WGS) entry which is preliminary data.</text>
</comment>
<sequence length="86" mass="9478">MFEYAKWHSNTSSNPRHENPPPCRHVALRRLREGAPDRAPVRECFPAPFSRGKGVSTLANRDGVFTAHRRDGAAVHVGTREGVACG</sequence>
<dbReference type="Proteomes" id="UP000633205">
    <property type="component" value="Unassembled WGS sequence"/>
</dbReference>
<accession>A0A916YDT5</accession>
<protein>
    <submittedName>
        <fullName evidence="2">Uncharacterized protein</fullName>
    </submittedName>
</protein>
<reference evidence="2" key="1">
    <citation type="journal article" date="2014" name="Int. J. Syst. Evol. Microbiol.">
        <title>Complete genome sequence of Corynebacterium casei LMG S-19264T (=DSM 44701T), isolated from a smear-ripened cheese.</title>
        <authorList>
            <consortium name="US DOE Joint Genome Institute (JGI-PGF)"/>
            <person name="Walter F."/>
            <person name="Albersmeier A."/>
            <person name="Kalinowski J."/>
            <person name="Ruckert C."/>
        </authorList>
    </citation>
    <scope>NUCLEOTIDE SEQUENCE</scope>
    <source>
        <strain evidence="2">CGMCC 1.15152</strain>
    </source>
</reference>
<reference evidence="2" key="2">
    <citation type="submission" date="2020-09" db="EMBL/GenBank/DDBJ databases">
        <authorList>
            <person name="Sun Q."/>
            <person name="Zhou Y."/>
        </authorList>
    </citation>
    <scope>NUCLEOTIDE SEQUENCE</scope>
    <source>
        <strain evidence="2">CGMCC 1.15152</strain>
    </source>
</reference>
<evidence type="ECO:0000313" key="3">
    <source>
        <dbReference type="Proteomes" id="UP000633205"/>
    </source>
</evidence>
<feature type="region of interest" description="Disordered" evidence="1">
    <location>
        <begin position="1"/>
        <end position="22"/>
    </location>
</feature>
<proteinExistence type="predicted"/>
<keyword evidence="3" id="KW-1185">Reference proteome</keyword>
<evidence type="ECO:0000313" key="2">
    <source>
        <dbReference type="EMBL" id="GGD39492.1"/>
    </source>
</evidence>
<organism evidence="2 3">
    <name type="scientific">Microbacterium faecale</name>
    <dbReference type="NCBI Taxonomy" id="1804630"/>
    <lineage>
        <taxon>Bacteria</taxon>
        <taxon>Bacillati</taxon>
        <taxon>Actinomycetota</taxon>
        <taxon>Actinomycetes</taxon>
        <taxon>Micrococcales</taxon>
        <taxon>Microbacteriaceae</taxon>
        <taxon>Microbacterium</taxon>
    </lineage>
</organism>
<name>A0A916YDT5_9MICO</name>
<dbReference type="EMBL" id="BMHO01000001">
    <property type="protein sequence ID" value="GGD39492.1"/>
    <property type="molecule type" value="Genomic_DNA"/>
</dbReference>
<evidence type="ECO:0000256" key="1">
    <source>
        <dbReference type="SAM" id="MobiDB-lite"/>
    </source>
</evidence>
<gene>
    <name evidence="2" type="ORF">GCM10010915_20320</name>
</gene>